<organism evidence="7 8">
    <name type="scientific">Halorubrum xinjiangense</name>
    <dbReference type="NCBI Taxonomy" id="261291"/>
    <lineage>
        <taxon>Archaea</taxon>
        <taxon>Methanobacteriati</taxon>
        <taxon>Methanobacteriota</taxon>
        <taxon>Stenosarchaea group</taxon>
        <taxon>Halobacteria</taxon>
        <taxon>Halobacteriales</taxon>
        <taxon>Haloferacaceae</taxon>
        <taxon>Halorubrum</taxon>
    </lineage>
</organism>
<evidence type="ECO:0000313" key="7">
    <source>
        <dbReference type="EMBL" id="SDG22821.1"/>
    </source>
</evidence>
<comment type="similarity">
    <text evidence="1">Belongs to the ABC transporter superfamily.</text>
</comment>
<keyword evidence="4" id="KW-0067">ATP-binding</keyword>
<dbReference type="CDD" id="cd03264">
    <property type="entry name" value="ABC_drug_resistance_like"/>
    <property type="match status" value="1"/>
</dbReference>
<dbReference type="PROSITE" id="PS50893">
    <property type="entry name" value="ABC_TRANSPORTER_2"/>
    <property type="match status" value="1"/>
</dbReference>
<dbReference type="PANTHER" id="PTHR43335">
    <property type="entry name" value="ABC TRANSPORTER, ATP-BINDING PROTEIN"/>
    <property type="match status" value="1"/>
</dbReference>
<dbReference type="GO" id="GO:0016887">
    <property type="term" value="F:ATP hydrolysis activity"/>
    <property type="evidence" value="ECO:0007669"/>
    <property type="project" value="InterPro"/>
</dbReference>
<dbReference type="InterPro" id="IPR003439">
    <property type="entry name" value="ABC_transporter-like_ATP-bd"/>
</dbReference>
<dbReference type="Pfam" id="PF00005">
    <property type="entry name" value="ABC_tran"/>
    <property type="match status" value="1"/>
</dbReference>
<dbReference type="SUPFAM" id="SSF52540">
    <property type="entry name" value="P-loop containing nucleoside triphosphate hydrolases"/>
    <property type="match status" value="1"/>
</dbReference>
<keyword evidence="8" id="KW-1185">Reference proteome</keyword>
<feature type="compositionally biased region" description="Polar residues" evidence="5">
    <location>
        <begin position="9"/>
        <end position="23"/>
    </location>
</feature>
<dbReference type="Proteomes" id="UP000324020">
    <property type="component" value="Unassembled WGS sequence"/>
</dbReference>
<dbReference type="AlphaFoldDB" id="A0A1G7SIN2"/>
<evidence type="ECO:0000259" key="6">
    <source>
        <dbReference type="PROSITE" id="PS50893"/>
    </source>
</evidence>
<keyword evidence="2" id="KW-0813">Transport</keyword>
<protein>
    <submittedName>
        <fullName evidence="7">ABC-type multidrug transport system, ATPase component</fullName>
    </submittedName>
</protein>
<evidence type="ECO:0000256" key="5">
    <source>
        <dbReference type="SAM" id="MobiDB-lite"/>
    </source>
</evidence>
<evidence type="ECO:0000256" key="4">
    <source>
        <dbReference type="ARBA" id="ARBA00022840"/>
    </source>
</evidence>
<proteinExistence type="inferred from homology"/>
<name>A0A1G7SIN2_9EURY</name>
<evidence type="ECO:0000256" key="2">
    <source>
        <dbReference type="ARBA" id="ARBA00022448"/>
    </source>
</evidence>
<accession>A0A1G7SIN2</accession>
<feature type="domain" description="ABC transporter" evidence="6">
    <location>
        <begin position="27"/>
        <end position="255"/>
    </location>
</feature>
<keyword evidence="3" id="KW-0547">Nucleotide-binding</keyword>
<evidence type="ECO:0000313" key="8">
    <source>
        <dbReference type="Proteomes" id="UP000324020"/>
    </source>
</evidence>
<feature type="region of interest" description="Disordered" evidence="5">
    <location>
        <begin position="1"/>
        <end position="23"/>
    </location>
</feature>
<dbReference type="Gene3D" id="3.40.50.300">
    <property type="entry name" value="P-loop containing nucleotide triphosphate hydrolases"/>
    <property type="match status" value="1"/>
</dbReference>
<sequence length="319" mass="34939">MVPPKAPPSTANATELTSNTDENAPQLRLQDVGKQYGDIWGVRDVSLDLSPGVLGLLGPNGAGKSTLMRLITTYLTPTEGTITFNGTDIVDDPNTVRENIGYLPQDFGVYPDLTATEFLEYLAAIRGLKRKEARDRIEDLLELTNLRDARDRRLGGFSGGMRQRVGIAQALLTDPDLLVVDEPTVGLDPAERVRFRNVLSSLGEDRVVILSTHIVSDVEATANEVAVLSEGRLRAHTTPEKLLEDVSDRVWELVISQDELHSLKSEYLTSTTTRRTDGVHARIVTGSPPRDATPVSPTLEEAYLDLLEGTEEDEPGDEL</sequence>
<evidence type="ECO:0000256" key="1">
    <source>
        <dbReference type="ARBA" id="ARBA00005417"/>
    </source>
</evidence>
<dbReference type="GO" id="GO:0005524">
    <property type="term" value="F:ATP binding"/>
    <property type="evidence" value="ECO:0007669"/>
    <property type="project" value="UniProtKB-KW"/>
</dbReference>
<gene>
    <name evidence="7" type="ORF">SAMN04488067_12122</name>
</gene>
<dbReference type="InterPro" id="IPR027417">
    <property type="entry name" value="P-loop_NTPase"/>
</dbReference>
<dbReference type="PANTHER" id="PTHR43335:SF2">
    <property type="entry name" value="ABC TRANSPORTER, ATP-BINDING PROTEIN"/>
    <property type="match status" value="1"/>
</dbReference>
<dbReference type="RefSeq" id="WP_394349069.1">
    <property type="nucleotide sequence ID" value="NZ_FNBO01000021.1"/>
</dbReference>
<dbReference type="SMART" id="SM00382">
    <property type="entry name" value="AAA"/>
    <property type="match status" value="1"/>
</dbReference>
<dbReference type="EMBL" id="FNBO01000021">
    <property type="protein sequence ID" value="SDG22821.1"/>
    <property type="molecule type" value="Genomic_DNA"/>
</dbReference>
<evidence type="ECO:0000256" key="3">
    <source>
        <dbReference type="ARBA" id="ARBA00022741"/>
    </source>
</evidence>
<reference evidence="7 8" key="1">
    <citation type="submission" date="2016-10" db="EMBL/GenBank/DDBJ databases">
        <authorList>
            <person name="Varghese N."/>
            <person name="Submissions S."/>
        </authorList>
    </citation>
    <scope>NUCLEOTIDE SEQUENCE [LARGE SCALE GENOMIC DNA]</scope>
    <source>
        <strain evidence="7 8">CGMCC 1.3527</strain>
    </source>
</reference>
<dbReference type="InterPro" id="IPR003593">
    <property type="entry name" value="AAA+_ATPase"/>
</dbReference>
<dbReference type="InterPro" id="IPR017871">
    <property type="entry name" value="ABC_transporter-like_CS"/>
</dbReference>
<dbReference type="PROSITE" id="PS00211">
    <property type="entry name" value="ABC_TRANSPORTER_1"/>
    <property type="match status" value="1"/>
</dbReference>